<comment type="caution">
    <text evidence="2">The sequence shown here is derived from an EMBL/GenBank/DDBJ whole genome shotgun (WGS) entry which is preliminary data.</text>
</comment>
<evidence type="ECO:0000313" key="3">
    <source>
        <dbReference type="Proteomes" id="UP000570003"/>
    </source>
</evidence>
<keyword evidence="1" id="KW-0732">Signal</keyword>
<feature type="signal peptide" evidence="1">
    <location>
        <begin position="1"/>
        <end position="27"/>
    </location>
</feature>
<organism evidence="2 3">
    <name type="scientific">Streptomyces somaliensis (strain ATCC 33201 / DSM 40738 / JCM 12659 / KCTC 9044 / NCTC 11332 / NRRL B-12077 / IP 733)</name>
    <dbReference type="NCBI Taxonomy" id="1134445"/>
    <lineage>
        <taxon>Bacteria</taxon>
        <taxon>Bacillati</taxon>
        <taxon>Actinomycetota</taxon>
        <taxon>Actinomycetes</taxon>
        <taxon>Kitasatosporales</taxon>
        <taxon>Streptomycetaceae</taxon>
        <taxon>Streptomyces</taxon>
    </lineage>
</organism>
<proteinExistence type="predicted"/>
<dbReference type="Proteomes" id="UP000570003">
    <property type="component" value="Unassembled WGS sequence"/>
</dbReference>
<accession>A0AA44ICG0</accession>
<protein>
    <recommendedName>
        <fullName evidence="4">Secreted protein</fullName>
    </recommendedName>
</protein>
<evidence type="ECO:0000256" key="1">
    <source>
        <dbReference type="SAM" id="SignalP"/>
    </source>
</evidence>
<dbReference type="SUPFAM" id="SSF89372">
    <property type="entry name" value="Fucose-specific lectin"/>
    <property type="match status" value="1"/>
</dbReference>
<keyword evidence="3" id="KW-1185">Reference proteome</keyword>
<evidence type="ECO:0000313" key="2">
    <source>
        <dbReference type="EMBL" id="NKY13645.1"/>
    </source>
</evidence>
<name>A0AA44ICG0_STRE0</name>
<evidence type="ECO:0008006" key="4">
    <source>
        <dbReference type="Google" id="ProtNLM"/>
    </source>
</evidence>
<dbReference type="AlphaFoldDB" id="A0AA44ICG0"/>
<sequence>MMRHTRLAAALVSSAVVMTGMTAAAQAAPAAGDGTRAGAVAAAVPDPGVTKKTGKWCTYSKWGGTFYCNSQLKHKLPNGHFQVFVIGTNKQAYSRWSSPKGGVSKWTSLGGTCIKPGQGSIGMAWIGKNKWNFAITCIGSNSKRYYKEREANGKWSGWRLNKY</sequence>
<feature type="chain" id="PRO_5041286291" description="Secreted protein" evidence="1">
    <location>
        <begin position="28"/>
        <end position="163"/>
    </location>
</feature>
<gene>
    <name evidence="2" type="ORF">HGA06_05490</name>
</gene>
<dbReference type="RefSeq" id="WP_168437895.1">
    <property type="nucleotide sequence ID" value="NZ_JAMCDO010000001.1"/>
</dbReference>
<dbReference type="EMBL" id="JAAXOU010000032">
    <property type="protein sequence ID" value="NKY13645.1"/>
    <property type="molecule type" value="Genomic_DNA"/>
</dbReference>
<reference evidence="2 3" key="1">
    <citation type="submission" date="2020-04" db="EMBL/GenBank/DDBJ databases">
        <title>MicrobeNet Type strains.</title>
        <authorList>
            <person name="Nicholson A.C."/>
        </authorList>
    </citation>
    <scope>NUCLEOTIDE SEQUENCE [LARGE SCALE GENOMIC DNA]</scope>
    <source>
        <strain evidence="2 3">DSM 40738</strain>
    </source>
</reference>